<organism evidence="3 4">
    <name type="scientific">Croceifilum oryzae</name>
    <dbReference type="NCBI Taxonomy" id="1553429"/>
    <lineage>
        <taxon>Bacteria</taxon>
        <taxon>Bacillati</taxon>
        <taxon>Bacillota</taxon>
        <taxon>Bacilli</taxon>
        <taxon>Bacillales</taxon>
        <taxon>Thermoactinomycetaceae</taxon>
        <taxon>Croceifilum</taxon>
    </lineage>
</organism>
<comment type="caution">
    <text evidence="3">The sequence shown here is derived from an EMBL/GenBank/DDBJ whole genome shotgun (WGS) entry which is preliminary data.</text>
</comment>
<evidence type="ECO:0000313" key="4">
    <source>
        <dbReference type="Proteomes" id="UP001238450"/>
    </source>
</evidence>
<dbReference type="SUPFAM" id="SSF47413">
    <property type="entry name" value="lambda repressor-like DNA-binding domains"/>
    <property type="match status" value="1"/>
</dbReference>
<dbReference type="PANTHER" id="PTHR46558:SF4">
    <property type="entry name" value="DNA-BIDING PHAGE PROTEIN"/>
    <property type="match status" value="1"/>
</dbReference>
<gene>
    <name evidence="3" type="ORF">J2Z48_002979</name>
</gene>
<protein>
    <submittedName>
        <fullName evidence="3">Transcriptional regulator</fullName>
    </submittedName>
</protein>
<evidence type="ECO:0000313" key="3">
    <source>
        <dbReference type="EMBL" id="MDQ0418775.1"/>
    </source>
</evidence>
<dbReference type="Proteomes" id="UP001238450">
    <property type="component" value="Unassembled WGS sequence"/>
</dbReference>
<dbReference type="AlphaFoldDB" id="A0AAJ1TH24"/>
<evidence type="ECO:0000256" key="1">
    <source>
        <dbReference type="ARBA" id="ARBA00023125"/>
    </source>
</evidence>
<dbReference type="SMART" id="SM00530">
    <property type="entry name" value="HTH_XRE"/>
    <property type="match status" value="1"/>
</dbReference>
<evidence type="ECO:0000259" key="2">
    <source>
        <dbReference type="PROSITE" id="PS50943"/>
    </source>
</evidence>
<sequence>MSWLQGIIKENMKDPEFAKEWEKGEAEYQLRYNILDQLIKGRKRKNMTQLELAEKLDIAQSAIGRIESGKQNLTLDYISNIADALGYTVKIELVDKEELEHV</sequence>
<reference evidence="3 4" key="1">
    <citation type="submission" date="2023-07" db="EMBL/GenBank/DDBJ databases">
        <title>Genomic Encyclopedia of Type Strains, Phase IV (KMG-IV): sequencing the most valuable type-strain genomes for metagenomic binning, comparative biology and taxonomic classification.</title>
        <authorList>
            <person name="Goeker M."/>
        </authorList>
    </citation>
    <scope>NUCLEOTIDE SEQUENCE [LARGE SCALE GENOMIC DNA]</scope>
    <source>
        <strain evidence="3 4">DSM 46876</strain>
    </source>
</reference>
<keyword evidence="4" id="KW-1185">Reference proteome</keyword>
<dbReference type="CDD" id="cd00093">
    <property type="entry name" value="HTH_XRE"/>
    <property type="match status" value="1"/>
</dbReference>
<dbReference type="RefSeq" id="WP_307254711.1">
    <property type="nucleotide sequence ID" value="NZ_JAUSUV010000017.1"/>
</dbReference>
<dbReference type="InterPro" id="IPR001387">
    <property type="entry name" value="Cro/C1-type_HTH"/>
</dbReference>
<dbReference type="PANTHER" id="PTHR46558">
    <property type="entry name" value="TRACRIPTIONAL REGULATORY PROTEIN-RELATED-RELATED"/>
    <property type="match status" value="1"/>
</dbReference>
<keyword evidence="1" id="KW-0238">DNA-binding</keyword>
<dbReference type="GO" id="GO:0003677">
    <property type="term" value="F:DNA binding"/>
    <property type="evidence" value="ECO:0007669"/>
    <property type="project" value="UniProtKB-KW"/>
</dbReference>
<proteinExistence type="predicted"/>
<feature type="domain" description="HTH cro/C1-type" evidence="2">
    <location>
        <begin position="38"/>
        <end position="93"/>
    </location>
</feature>
<dbReference type="EMBL" id="JAUSUV010000017">
    <property type="protein sequence ID" value="MDQ0418775.1"/>
    <property type="molecule type" value="Genomic_DNA"/>
</dbReference>
<dbReference type="Gene3D" id="1.10.260.40">
    <property type="entry name" value="lambda repressor-like DNA-binding domains"/>
    <property type="match status" value="1"/>
</dbReference>
<dbReference type="PROSITE" id="PS50943">
    <property type="entry name" value="HTH_CROC1"/>
    <property type="match status" value="1"/>
</dbReference>
<dbReference type="InterPro" id="IPR010982">
    <property type="entry name" value="Lambda_DNA-bd_dom_sf"/>
</dbReference>
<name>A0AAJ1TH24_9BACL</name>
<accession>A0AAJ1TH24</accession>
<dbReference type="Pfam" id="PF01381">
    <property type="entry name" value="HTH_3"/>
    <property type="match status" value="1"/>
</dbReference>